<dbReference type="EMBL" id="FOWW01000010">
    <property type="protein sequence ID" value="SFQ61027.1"/>
    <property type="molecule type" value="Genomic_DNA"/>
</dbReference>
<dbReference type="GO" id="GO:0015171">
    <property type="term" value="F:amino acid transmembrane transporter activity"/>
    <property type="evidence" value="ECO:0007669"/>
    <property type="project" value="TreeGrafter"/>
</dbReference>
<dbReference type="Gene3D" id="1.20.1740.10">
    <property type="entry name" value="Amino acid/polyamine transporter I"/>
    <property type="match status" value="1"/>
</dbReference>
<evidence type="ECO:0000313" key="8">
    <source>
        <dbReference type="Proteomes" id="UP000198727"/>
    </source>
</evidence>
<keyword evidence="8" id="KW-1185">Reference proteome</keyword>
<evidence type="ECO:0000256" key="1">
    <source>
        <dbReference type="ARBA" id="ARBA00004141"/>
    </source>
</evidence>
<dbReference type="PANTHER" id="PTHR43243:SF4">
    <property type="entry name" value="CATIONIC AMINO ACID TRANSPORTER 4"/>
    <property type="match status" value="1"/>
</dbReference>
<comment type="subcellular location">
    <subcellularLocation>
        <location evidence="1">Membrane</location>
        <topology evidence="1">Multi-pass membrane protein</topology>
    </subcellularLocation>
</comment>
<feature type="transmembrane region" description="Helical" evidence="6">
    <location>
        <begin position="425"/>
        <end position="444"/>
    </location>
</feature>
<keyword evidence="3 6" id="KW-0812">Transmembrane</keyword>
<reference evidence="8" key="1">
    <citation type="submission" date="2016-10" db="EMBL/GenBank/DDBJ databases">
        <authorList>
            <person name="Varghese N."/>
            <person name="Submissions S."/>
        </authorList>
    </citation>
    <scope>NUCLEOTIDE SEQUENCE [LARGE SCALE GENOMIC DNA]</scope>
    <source>
        <strain evidence="8">CGMCC 4.5579</strain>
    </source>
</reference>
<dbReference type="InterPro" id="IPR002293">
    <property type="entry name" value="AA/rel_permease1"/>
</dbReference>
<feature type="transmembrane region" description="Helical" evidence="6">
    <location>
        <begin position="393"/>
        <end position="413"/>
    </location>
</feature>
<feature type="transmembrane region" description="Helical" evidence="6">
    <location>
        <begin position="144"/>
        <end position="164"/>
    </location>
</feature>
<dbReference type="Proteomes" id="UP000198727">
    <property type="component" value="Unassembled WGS sequence"/>
</dbReference>
<evidence type="ECO:0000256" key="3">
    <source>
        <dbReference type="ARBA" id="ARBA00022692"/>
    </source>
</evidence>
<dbReference type="AlphaFoldDB" id="A0A1I5ZXL2"/>
<dbReference type="STRING" id="587909.SAMN05421810_110201"/>
<name>A0A1I5ZXL2_9PSEU</name>
<feature type="transmembrane region" description="Helical" evidence="6">
    <location>
        <begin position="231"/>
        <end position="251"/>
    </location>
</feature>
<feature type="transmembrane region" description="Helical" evidence="6">
    <location>
        <begin position="30"/>
        <end position="49"/>
    </location>
</feature>
<evidence type="ECO:0000256" key="4">
    <source>
        <dbReference type="ARBA" id="ARBA00022989"/>
    </source>
</evidence>
<feature type="transmembrane region" description="Helical" evidence="6">
    <location>
        <begin position="272"/>
        <end position="296"/>
    </location>
</feature>
<evidence type="ECO:0000313" key="7">
    <source>
        <dbReference type="EMBL" id="SFQ61027.1"/>
    </source>
</evidence>
<dbReference type="PIRSF" id="PIRSF006060">
    <property type="entry name" value="AA_transporter"/>
    <property type="match status" value="1"/>
</dbReference>
<feature type="transmembrane region" description="Helical" evidence="6">
    <location>
        <begin position="316"/>
        <end position="339"/>
    </location>
</feature>
<evidence type="ECO:0000256" key="5">
    <source>
        <dbReference type="ARBA" id="ARBA00023136"/>
    </source>
</evidence>
<sequence length="491" mass="51612">MGVLRTLDVDDILDRQRTGGLRRRLRGRDLVGFGIGIIIGTGIFTLAGVEAKNHAGPAVTLSFVISAVVAGLAALCYAELASGVPTAGSAYTYAFATLGEIFAWIIGWDLLLEFALGAAVVSRGWSGYLANLLGLPPELFGEDATVNVGAVLVIAVLTVVAVAGIRQSALFTNTLVVVKVAVCVLILAVGVFFVRGANLVPFVPPARPPDSGGDVLHQPVVRAALGMEQSIYGIAGMLTAAAVVFFAYTGFEALANLGEEARRPDRDLKVGILGALGVCALLYVGVSLVLTGMVPFVNIDEGAPLAAAFNSVGMHWVGALIALGAVTGLTSVMMVELVTIGRIGFAMGRDGLLPKALGTVHPRWGTPHRMTIGGAVLIALLAAFVPISELADMVSIGALSAMIIVALAVPVLRRRRPDLRRPFRVPLSPVLPVVAALACLYLMLNLDVLTWIRFAVWLGAGLLLYACYGRRHSRLAEAERAAARDFHELRD</sequence>
<feature type="transmembrane region" description="Helical" evidence="6">
    <location>
        <begin position="370"/>
        <end position="387"/>
    </location>
</feature>
<dbReference type="RefSeq" id="WP_092535043.1">
    <property type="nucleotide sequence ID" value="NZ_FOWW01000010.1"/>
</dbReference>
<feature type="transmembrane region" description="Helical" evidence="6">
    <location>
        <begin position="176"/>
        <end position="194"/>
    </location>
</feature>
<keyword evidence="5 6" id="KW-0472">Membrane</keyword>
<dbReference type="PANTHER" id="PTHR43243">
    <property type="entry name" value="INNER MEMBRANE TRANSPORTER YGJI-RELATED"/>
    <property type="match status" value="1"/>
</dbReference>
<evidence type="ECO:0000256" key="2">
    <source>
        <dbReference type="ARBA" id="ARBA00022448"/>
    </source>
</evidence>
<keyword evidence="4 6" id="KW-1133">Transmembrane helix</keyword>
<evidence type="ECO:0000256" key="6">
    <source>
        <dbReference type="SAM" id="Phobius"/>
    </source>
</evidence>
<dbReference type="GO" id="GO:0016020">
    <property type="term" value="C:membrane"/>
    <property type="evidence" value="ECO:0007669"/>
    <property type="project" value="UniProtKB-SubCell"/>
</dbReference>
<accession>A0A1I5ZXL2</accession>
<organism evidence="7 8">
    <name type="scientific">Amycolatopsis arida</name>
    <dbReference type="NCBI Taxonomy" id="587909"/>
    <lineage>
        <taxon>Bacteria</taxon>
        <taxon>Bacillati</taxon>
        <taxon>Actinomycetota</taxon>
        <taxon>Actinomycetes</taxon>
        <taxon>Pseudonocardiales</taxon>
        <taxon>Pseudonocardiaceae</taxon>
        <taxon>Amycolatopsis</taxon>
    </lineage>
</organism>
<keyword evidence="2" id="KW-0813">Transport</keyword>
<dbReference type="OrthoDB" id="9762947at2"/>
<feature type="transmembrane region" description="Helical" evidence="6">
    <location>
        <begin position="55"/>
        <end position="78"/>
    </location>
</feature>
<gene>
    <name evidence="7" type="ORF">SAMN05421810_110201</name>
</gene>
<feature type="transmembrane region" description="Helical" evidence="6">
    <location>
        <begin position="450"/>
        <end position="468"/>
    </location>
</feature>
<protein>
    <submittedName>
        <fullName evidence="7">Basic amino acid/polyamine antiporter, APA family</fullName>
    </submittedName>
</protein>
<dbReference type="Pfam" id="PF13520">
    <property type="entry name" value="AA_permease_2"/>
    <property type="match status" value="1"/>
</dbReference>
<proteinExistence type="predicted"/>